<evidence type="ECO:0000313" key="2">
    <source>
        <dbReference type="EMBL" id="MBK1646334.1"/>
    </source>
</evidence>
<dbReference type="CDD" id="cd01288">
    <property type="entry name" value="FabZ"/>
    <property type="match status" value="1"/>
</dbReference>
<keyword evidence="3" id="KW-1185">Reference proteome</keyword>
<dbReference type="AlphaFoldDB" id="A0A9X0WKE4"/>
<dbReference type="InterPro" id="IPR013114">
    <property type="entry name" value="FabA_FabZ"/>
</dbReference>
<evidence type="ECO:0000256" key="1">
    <source>
        <dbReference type="ARBA" id="ARBA00023239"/>
    </source>
</evidence>
<dbReference type="EMBL" id="NRSD01000023">
    <property type="protein sequence ID" value="MBK1646334.1"/>
    <property type="molecule type" value="Genomic_DNA"/>
</dbReference>
<gene>
    <name evidence="2" type="ORF">CKO25_17100</name>
</gene>
<dbReference type="SUPFAM" id="SSF54637">
    <property type="entry name" value="Thioesterase/thiol ester dehydrase-isomerase"/>
    <property type="match status" value="1"/>
</dbReference>
<dbReference type="Gene3D" id="3.10.129.10">
    <property type="entry name" value="Hotdog Thioesterase"/>
    <property type="match status" value="1"/>
</dbReference>
<proteinExistence type="predicted"/>
<dbReference type="RefSeq" id="WP_200389144.1">
    <property type="nucleotide sequence ID" value="NZ_NRSD01000023.1"/>
</dbReference>
<dbReference type="PANTHER" id="PTHR30272">
    <property type="entry name" value="3-HYDROXYACYL-[ACYL-CARRIER-PROTEIN] DEHYDRATASE"/>
    <property type="match status" value="1"/>
</dbReference>
<sequence length="152" mass="17023">MRFLLVDRILELEPGHMAVAEKSLPATEELFLDHFPGFPVVPGVLLIEMMGQTAAKALNAQRLSRGQAMLGEVRSARFRHWVKPDEVIRLSATIERNQDDFAIAKCQAEVAGRKVGSAELLFVFMPPEQLAPEYRDAVLEDYLLQQGGHHES</sequence>
<protein>
    <recommendedName>
        <fullName evidence="4">Beta-hydroxyacyl-ACP dehydratase</fullName>
    </recommendedName>
</protein>
<keyword evidence="1" id="KW-0456">Lyase</keyword>
<evidence type="ECO:0008006" key="4">
    <source>
        <dbReference type="Google" id="ProtNLM"/>
    </source>
</evidence>
<dbReference type="Proteomes" id="UP001138802">
    <property type="component" value="Unassembled WGS sequence"/>
</dbReference>
<reference evidence="2 3" key="1">
    <citation type="journal article" date="2020" name="Microorganisms">
        <title>Osmotic Adaptation and Compatible Solute Biosynthesis of Phototrophic Bacteria as Revealed from Genome Analyses.</title>
        <authorList>
            <person name="Imhoff J.F."/>
            <person name="Rahn T."/>
            <person name="Kunzel S."/>
            <person name="Keller A."/>
            <person name="Neulinger S.C."/>
        </authorList>
    </citation>
    <scope>NUCLEOTIDE SEQUENCE [LARGE SCALE GENOMIC DNA]</scope>
    <source>
        <strain evidence="2 3">DSM 21303</strain>
    </source>
</reference>
<dbReference type="InterPro" id="IPR029069">
    <property type="entry name" value="HotDog_dom_sf"/>
</dbReference>
<accession>A0A9X0WKE4</accession>
<organism evidence="2 3">
    <name type="scientific">Thiocapsa imhoffii</name>
    <dbReference type="NCBI Taxonomy" id="382777"/>
    <lineage>
        <taxon>Bacteria</taxon>
        <taxon>Pseudomonadati</taxon>
        <taxon>Pseudomonadota</taxon>
        <taxon>Gammaproteobacteria</taxon>
        <taxon>Chromatiales</taxon>
        <taxon>Chromatiaceae</taxon>
        <taxon>Thiocapsa</taxon>
    </lineage>
</organism>
<dbReference type="Pfam" id="PF07977">
    <property type="entry name" value="FabA"/>
    <property type="match status" value="1"/>
</dbReference>
<comment type="caution">
    <text evidence="2">The sequence shown here is derived from an EMBL/GenBank/DDBJ whole genome shotgun (WGS) entry which is preliminary data.</text>
</comment>
<evidence type="ECO:0000313" key="3">
    <source>
        <dbReference type="Proteomes" id="UP001138802"/>
    </source>
</evidence>
<dbReference type="PANTHER" id="PTHR30272:SF1">
    <property type="entry name" value="3-HYDROXYACYL-[ACYL-CARRIER-PROTEIN] DEHYDRATASE"/>
    <property type="match status" value="1"/>
</dbReference>
<name>A0A9X0WKE4_9GAMM</name>
<dbReference type="GO" id="GO:0016829">
    <property type="term" value="F:lyase activity"/>
    <property type="evidence" value="ECO:0007669"/>
    <property type="project" value="UniProtKB-KW"/>
</dbReference>